<evidence type="ECO:0000256" key="8">
    <source>
        <dbReference type="ARBA" id="ARBA00023014"/>
    </source>
</evidence>
<feature type="active site" description="Proton acceptor" evidence="15">
    <location>
        <position position="476"/>
    </location>
</feature>
<dbReference type="GO" id="GO:0005829">
    <property type="term" value="C:cytosol"/>
    <property type="evidence" value="ECO:0007669"/>
    <property type="project" value="TreeGrafter"/>
</dbReference>
<evidence type="ECO:0000256" key="4">
    <source>
        <dbReference type="ARBA" id="ARBA00022714"/>
    </source>
</evidence>
<comment type="catalytic activity">
    <reaction evidence="11">
        <text>(2R)-2,3-dihydroxy-3-methylbutanoate = 3-methyl-2-oxobutanoate + H2O</text>
        <dbReference type="Rhea" id="RHEA:24809"/>
        <dbReference type="ChEBI" id="CHEBI:11851"/>
        <dbReference type="ChEBI" id="CHEBI:15377"/>
        <dbReference type="ChEBI" id="CHEBI:49072"/>
        <dbReference type="EC" id="4.2.1.9"/>
    </reaction>
    <physiologicalReaction direction="left-to-right" evidence="11">
        <dbReference type="Rhea" id="RHEA:24810"/>
    </physiologicalReaction>
</comment>
<comment type="caution">
    <text evidence="18">The sequence shown here is derived from an EMBL/GenBank/DDBJ whole genome shotgun (WGS) entry which is preliminary data.</text>
</comment>
<gene>
    <name evidence="15 18" type="primary">ilvD</name>
    <name evidence="18" type="ORF">Psch_00933</name>
</gene>
<evidence type="ECO:0000313" key="18">
    <source>
        <dbReference type="EMBL" id="TEB07382.1"/>
    </source>
</evidence>
<dbReference type="InterPro" id="IPR020558">
    <property type="entry name" value="DiOHA_6PGluconate_deHydtase_CS"/>
</dbReference>
<dbReference type="InterPro" id="IPR056740">
    <property type="entry name" value="ILV_EDD_C"/>
</dbReference>
<keyword evidence="8 15" id="KW-0411">Iron-sulfur</keyword>
<sequence length="564" mass="59165">METKPGVLNSSQVTEGVARAPHRSLFYAMGYTPEDLKKPIIGIVNGFNEIVPGHVHLRDLAQAAKMGVAAAGGTPVEFPVIGICDGISMNHDGMKYPLASRELIADSIETMVMAHKFDGLVLIGNCDKTVPGMLMAACRLNIPAVYVSGGPMLTGRHDGEKADLVRGLFEAVGQYAAGTIGAEELEAMELSACPSCGSCAGLFTANSMNCLAEALGIGLPGNGAIPAPYGQRKALAKLAGQRVVALSQNGVRPRDIMTLNAFRNAITLDMAIGGSSNTVLHLLAIAHEADVPLQLETFDEISKSVPNICKLSPSGSHRLFDLYEAGGISAVLKQLADQGLLELGEKTVTGKTLGENISRAFVRNAEVIRPLNAPYAHEGGIAVLRGNLAPDGAVVKQSAVAKEMLSHSGPARVFDGEEEAFDAIMDGKINKGDVLIIRYEGPKGGPGMREMLSPTAAISGMGLDKDVALITDGRFSGGTRGASIGHVSPEASEGGPIALVHEGDIIEIDIPGRRLNVRISDAELAKRHELWQQPAPKVTGKSYLARYAAQVTSASSGAVFKVIK</sequence>
<evidence type="ECO:0000256" key="1">
    <source>
        <dbReference type="ARBA" id="ARBA00001946"/>
    </source>
</evidence>
<evidence type="ECO:0000256" key="6">
    <source>
        <dbReference type="ARBA" id="ARBA00022842"/>
    </source>
</evidence>
<evidence type="ECO:0000256" key="9">
    <source>
        <dbReference type="ARBA" id="ARBA00023239"/>
    </source>
</evidence>
<comment type="catalytic activity">
    <reaction evidence="15">
        <text>(2R,3R)-2,3-dihydroxy-3-methylpentanoate = (S)-3-methyl-2-oxopentanoate + H2O</text>
        <dbReference type="Rhea" id="RHEA:27694"/>
        <dbReference type="ChEBI" id="CHEBI:15377"/>
        <dbReference type="ChEBI" id="CHEBI:35146"/>
        <dbReference type="ChEBI" id="CHEBI:49258"/>
        <dbReference type="EC" id="4.2.1.9"/>
    </reaction>
</comment>
<evidence type="ECO:0000256" key="15">
    <source>
        <dbReference type="HAMAP-Rule" id="MF_00012"/>
    </source>
</evidence>
<evidence type="ECO:0000256" key="13">
    <source>
        <dbReference type="ARBA" id="ARBA00029437"/>
    </source>
</evidence>
<dbReference type="GO" id="GO:0009097">
    <property type="term" value="P:isoleucine biosynthetic process"/>
    <property type="evidence" value="ECO:0007669"/>
    <property type="project" value="UniProtKB-UniRule"/>
</dbReference>
<dbReference type="Pfam" id="PF24877">
    <property type="entry name" value="ILV_EDD_C"/>
    <property type="match status" value="1"/>
</dbReference>
<protein>
    <recommendedName>
        <fullName evidence="14 15">Dihydroxy-acid dehydratase</fullName>
        <shortName evidence="15">DAD</shortName>
        <ecNumber evidence="14 15">4.2.1.9</ecNumber>
    </recommendedName>
</protein>
<feature type="binding site" description="via carbamate group" evidence="15">
    <location>
        <position position="128"/>
    </location>
    <ligand>
        <name>Mg(2+)</name>
        <dbReference type="ChEBI" id="CHEBI:18420"/>
    </ligand>
</feature>
<evidence type="ECO:0000256" key="12">
    <source>
        <dbReference type="ARBA" id="ARBA00029436"/>
    </source>
</evidence>
<dbReference type="PROSITE" id="PS00887">
    <property type="entry name" value="ILVD_EDD_2"/>
    <property type="match status" value="1"/>
</dbReference>
<dbReference type="PROSITE" id="PS00886">
    <property type="entry name" value="ILVD_EDD_1"/>
    <property type="match status" value="1"/>
</dbReference>
<feature type="domain" description="Dihydroxy-acid/6-phosphogluconate dehydratase C-terminal" evidence="17">
    <location>
        <begin position="366"/>
        <end position="558"/>
    </location>
</feature>
<dbReference type="InterPro" id="IPR042096">
    <property type="entry name" value="Dihydro-acid_dehy_C"/>
</dbReference>
<comment type="subunit">
    <text evidence="15">Homodimer.</text>
</comment>
<comment type="pathway">
    <text evidence="12 15">Amino-acid biosynthesis; L-valine biosynthesis; L-valine from pyruvate: step 3/4.</text>
</comment>
<name>A0A4Y7RF95_9FIRM</name>
<evidence type="ECO:0000259" key="16">
    <source>
        <dbReference type="Pfam" id="PF00920"/>
    </source>
</evidence>
<evidence type="ECO:0000259" key="17">
    <source>
        <dbReference type="Pfam" id="PF24877"/>
    </source>
</evidence>
<comment type="function">
    <text evidence="15">Functions in the biosynthesis of branched-chain amino acids. Catalyzes the dehydration of (2R,3R)-2,3-dihydroxy-3-methylpentanoate (2,3-dihydroxy-3-methylvalerate) into 2-oxo-3-methylpentanoate (2-oxo-3-methylvalerate) and of (2R)-2,3-dihydroxy-3-methylbutanoate (2,3-dihydroxyisovalerate) into 2-oxo-3-methylbutanoate (2-oxoisovalerate), the penultimate precursor to L-isoleucine and L-valine, respectively.</text>
</comment>
<evidence type="ECO:0000256" key="14">
    <source>
        <dbReference type="ARBA" id="ARBA00029490"/>
    </source>
</evidence>
<evidence type="ECO:0000256" key="3">
    <source>
        <dbReference type="ARBA" id="ARBA00022605"/>
    </source>
</evidence>
<keyword evidence="3 15" id="KW-0028">Amino-acid biosynthesis</keyword>
<dbReference type="GO" id="GO:0009099">
    <property type="term" value="P:L-valine biosynthetic process"/>
    <property type="evidence" value="ECO:0007669"/>
    <property type="project" value="UniProtKB-UniRule"/>
</dbReference>
<dbReference type="NCBIfam" id="TIGR00110">
    <property type="entry name" value="ilvD"/>
    <property type="match status" value="1"/>
</dbReference>
<dbReference type="Gene3D" id="3.50.30.80">
    <property type="entry name" value="IlvD/EDD C-terminal domain-like"/>
    <property type="match status" value="1"/>
</dbReference>
<dbReference type="GO" id="GO:0004160">
    <property type="term" value="F:dihydroxy-acid dehydratase activity"/>
    <property type="evidence" value="ECO:0007669"/>
    <property type="project" value="UniProtKB-UniRule"/>
</dbReference>
<comment type="cofactor">
    <cofactor evidence="15">
        <name>[2Fe-2S] cluster</name>
        <dbReference type="ChEBI" id="CHEBI:190135"/>
    </cofactor>
    <text evidence="15">Binds 1 [2Fe-2S] cluster per subunit. This cluster acts as a Lewis acid cofactor.</text>
</comment>
<keyword evidence="5 15" id="KW-0479">Metal-binding</keyword>
<dbReference type="UniPathway" id="UPA00049">
    <property type="reaction ID" value="UER00061"/>
</dbReference>
<dbReference type="NCBIfam" id="NF002068">
    <property type="entry name" value="PRK00911.1"/>
    <property type="match status" value="1"/>
</dbReference>
<dbReference type="Pfam" id="PF00920">
    <property type="entry name" value="ILVD_EDD_N"/>
    <property type="match status" value="1"/>
</dbReference>
<keyword evidence="10 15" id="KW-0100">Branched-chain amino acid biosynthesis</keyword>
<proteinExistence type="inferred from homology"/>
<keyword evidence="19" id="KW-1185">Reference proteome</keyword>
<comment type="pathway">
    <text evidence="13 15">Amino-acid biosynthesis; L-isoleucine biosynthesis; L-isoleucine from 2-oxobutanoate: step 3/4.</text>
</comment>
<evidence type="ECO:0000256" key="10">
    <source>
        <dbReference type="ARBA" id="ARBA00023304"/>
    </source>
</evidence>
<feature type="binding site" evidence="15">
    <location>
        <position position="85"/>
    </location>
    <ligand>
        <name>Mg(2+)</name>
        <dbReference type="ChEBI" id="CHEBI:18420"/>
    </ligand>
</feature>
<dbReference type="SUPFAM" id="SSF52016">
    <property type="entry name" value="LeuD/IlvD-like"/>
    <property type="match status" value="1"/>
</dbReference>
<feature type="modified residue" description="N6-carboxylysine" evidence="15">
    <location>
        <position position="128"/>
    </location>
</feature>
<evidence type="ECO:0000256" key="7">
    <source>
        <dbReference type="ARBA" id="ARBA00023004"/>
    </source>
</evidence>
<dbReference type="Proteomes" id="UP000298324">
    <property type="component" value="Unassembled WGS sequence"/>
</dbReference>
<evidence type="ECO:0000256" key="5">
    <source>
        <dbReference type="ARBA" id="ARBA00022723"/>
    </source>
</evidence>
<evidence type="ECO:0000313" key="19">
    <source>
        <dbReference type="Proteomes" id="UP000298324"/>
    </source>
</evidence>
<dbReference type="EC" id="4.2.1.9" evidence="14 15"/>
<dbReference type="GO" id="GO:0000287">
    <property type="term" value="F:magnesium ion binding"/>
    <property type="evidence" value="ECO:0007669"/>
    <property type="project" value="UniProtKB-UniRule"/>
</dbReference>
<dbReference type="SUPFAM" id="SSF143975">
    <property type="entry name" value="IlvD/EDD N-terminal domain-like"/>
    <property type="match status" value="1"/>
</dbReference>
<feature type="domain" description="Dihydroxy-acid/6-phosphogluconate dehydratase N-terminal" evidence="16">
    <location>
        <begin position="38"/>
        <end position="356"/>
    </location>
</feature>
<feature type="binding site" evidence="15">
    <location>
        <position position="450"/>
    </location>
    <ligand>
        <name>Mg(2+)</name>
        <dbReference type="ChEBI" id="CHEBI:18420"/>
    </ligand>
</feature>
<dbReference type="PANTHER" id="PTHR43661">
    <property type="entry name" value="D-XYLONATE DEHYDRATASE"/>
    <property type="match status" value="1"/>
</dbReference>
<keyword evidence="7 15" id="KW-0408">Iron</keyword>
<dbReference type="InterPro" id="IPR037237">
    <property type="entry name" value="IlvD/EDD_N"/>
</dbReference>
<comment type="cofactor">
    <cofactor evidence="1 15">
        <name>Mg(2+)</name>
        <dbReference type="ChEBI" id="CHEBI:18420"/>
    </cofactor>
</comment>
<organism evidence="18 19">
    <name type="scientific">Pelotomaculum schinkii</name>
    <dbReference type="NCBI Taxonomy" id="78350"/>
    <lineage>
        <taxon>Bacteria</taxon>
        <taxon>Bacillati</taxon>
        <taxon>Bacillota</taxon>
        <taxon>Clostridia</taxon>
        <taxon>Eubacteriales</taxon>
        <taxon>Desulfotomaculaceae</taxon>
        <taxon>Pelotomaculum</taxon>
    </lineage>
</organism>
<keyword evidence="6 15" id="KW-0460">Magnesium</keyword>
<reference evidence="18 19" key="1">
    <citation type="journal article" date="2018" name="Environ. Microbiol.">
        <title>Novel energy conservation strategies and behaviour of Pelotomaculum schinkii driving syntrophic propionate catabolism.</title>
        <authorList>
            <person name="Hidalgo-Ahumada C.A.P."/>
            <person name="Nobu M.K."/>
            <person name="Narihiro T."/>
            <person name="Tamaki H."/>
            <person name="Liu W.T."/>
            <person name="Kamagata Y."/>
            <person name="Stams A.J.M."/>
            <person name="Imachi H."/>
            <person name="Sousa D.Z."/>
        </authorList>
    </citation>
    <scope>NUCLEOTIDE SEQUENCE [LARGE SCALE GENOMIC DNA]</scope>
    <source>
        <strain evidence="18 19">HH</strain>
    </source>
</reference>
<comment type="similarity">
    <text evidence="2 15">Belongs to the IlvD/Edd family.</text>
</comment>
<evidence type="ECO:0000256" key="11">
    <source>
        <dbReference type="ARBA" id="ARBA00029304"/>
    </source>
</evidence>
<feature type="binding site" evidence="15">
    <location>
        <position position="127"/>
    </location>
    <ligand>
        <name>Mg(2+)</name>
        <dbReference type="ChEBI" id="CHEBI:18420"/>
    </ligand>
</feature>
<dbReference type="UniPathway" id="UPA00047">
    <property type="reaction ID" value="UER00057"/>
</dbReference>
<accession>A0A4Y7RF95</accession>
<dbReference type="InterPro" id="IPR004404">
    <property type="entry name" value="DihydroxyA_deHydtase"/>
</dbReference>
<evidence type="ECO:0000256" key="2">
    <source>
        <dbReference type="ARBA" id="ARBA00006486"/>
    </source>
</evidence>
<keyword evidence="9 15" id="KW-0456">Lyase</keyword>
<dbReference type="AlphaFoldDB" id="A0A4Y7RF95"/>
<dbReference type="GO" id="GO:0051537">
    <property type="term" value="F:2 iron, 2 sulfur cluster binding"/>
    <property type="evidence" value="ECO:0007669"/>
    <property type="project" value="UniProtKB-UniRule"/>
</dbReference>
<dbReference type="EMBL" id="QFGA01000001">
    <property type="protein sequence ID" value="TEB07382.1"/>
    <property type="molecule type" value="Genomic_DNA"/>
</dbReference>
<dbReference type="HAMAP" id="MF_00012">
    <property type="entry name" value="IlvD"/>
    <property type="match status" value="1"/>
</dbReference>
<dbReference type="FunFam" id="3.50.30.80:FF:000001">
    <property type="entry name" value="Dihydroxy-acid dehydratase"/>
    <property type="match status" value="1"/>
</dbReference>
<dbReference type="InterPro" id="IPR000581">
    <property type="entry name" value="ILV_EDD_N"/>
</dbReference>
<keyword evidence="4 15" id="KW-0001">2Fe-2S</keyword>
<comment type="caution">
    <text evidence="15">Lacks conserved residue(s) required for the propagation of feature annotation.</text>
</comment>
<dbReference type="PANTHER" id="PTHR43661:SF3">
    <property type="entry name" value="D-XYLONATE DEHYDRATASE YAGF-RELATED"/>
    <property type="match status" value="1"/>
</dbReference>